<dbReference type="InterPro" id="IPR001853">
    <property type="entry name" value="DSBA-like_thioredoxin_dom"/>
</dbReference>
<dbReference type="Proteomes" id="UP000016933">
    <property type="component" value="Unassembled WGS sequence"/>
</dbReference>
<reference evidence="3" key="1">
    <citation type="journal article" date="2012" name="PLoS Genet.">
        <title>The genomes of the fungal plant pathogens Cladosporium fulvum and Dothistroma septosporum reveal adaptation to different hosts and lifestyles but also signatures of common ancestry.</title>
        <authorList>
            <person name="de Wit P.J.G.M."/>
            <person name="van der Burgt A."/>
            <person name="Oekmen B."/>
            <person name="Stergiopoulos I."/>
            <person name="Abd-Elsalam K.A."/>
            <person name="Aerts A.L."/>
            <person name="Bahkali A.H."/>
            <person name="Beenen H.G."/>
            <person name="Chettri P."/>
            <person name="Cox M.P."/>
            <person name="Datema E."/>
            <person name="de Vries R.P."/>
            <person name="Dhillon B."/>
            <person name="Ganley A.R."/>
            <person name="Griffiths S.A."/>
            <person name="Guo Y."/>
            <person name="Hamelin R.C."/>
            <person name="Henrissat B."/>
            <person name="Kabir M.S."/>
            <person name="Jashni M.K."/>
            <person name="Kema G."/>
            <person name="Klaubauf S."/>
            <person name="Lapidus A."/>
            <person name="Levasseur A."/>
            <person name="Lindquist E."/>
            <person name="Mehrabi R."/>
            <person name="Ohm R.A."/>
            <person name="Owen T.J."/>
            <person name="Salamov A."/>
            <person name="Schwelm A."/>
            <person name="Schijlen E."/>
            <person name="Sun H."/>
            <person name="van den Burg H.A."/>
            <person name="van Ham R.C.H.J."/>
            <person name="Zhang S."/>
            <person name="Goodwin S.B."/>
            <person name="Grigoriev I.V."/>
            <person name="Collemare J."/>
            <person name="Bradshaw R.E."/>
        </authorList>
    </citation>
    <scope>NUCLEOTIDE SEQUENCE [LARGE SCALE GENOMIC DNA]</scope>
    <source>
        <strain evidence="3">NZE10 / CBS 128990</strain>
    </source>
</reference>
<evidence type="ECO:0000313" key="3">
    <source>
        <dbReference type="Proteomes" id="UP000016933"/>
    </source>
</evidence>
<evidence type="ECO:0000259" key="1">
    <source>
        <dbReference type="Pfam" id="PF01323"/>
    </source>
</evidence>
<gene>
    <name evidence="2" type="ORF">DOTSEDRAFT_179024</name>
</gene>
<feature type="domain" description="DSBA-like thioredoxin" evidence="1">
    <location>
        <begin position="370"/>
        <end position="473"/>
    </location>
</feature>
<dbReference type="Gene3D" id="3.40.30.10">
    <property type="entry name" value="Glutaredoxin"/>
    <property type="match status" value="2"/>
</dbReference>
<feature type="domain" description="DSBA-like thioredoxin" evidence="1">
    <location>
        <begin position="11"/>
        <end position="224"/>
    </location>
</feature>
<evidence type="ECO:0000313" key="2">
    <source>
        <dbReference type="EMBL" id="EME40092.1"/>
    </source>
</evidence>
<dbReference type="GO" id="GO:0005777">
    <property type="term" value="C:peroxisome"/>
    <property type="evidence" value="ECO:0007669"/>
    <property type="project" value="TreeGrafter"/>
</dbReference>
<dbReference type="HOGENOM" id="CLU_647619_0_0_1"/>
<dbReference type="OMA" id="FYWADKF"/>
<dbReference type="InterPro" id="IPR051924">
    <property type="entry name" value="GST_Kappa/NadH"/>
</dbReference>
<dbReference type="Pfam" id="PF01323">
    <property type="entry name" value="DSBA"/>
    <property type="match status" value="3"/>
</dbReference>
<dbReference type="GO" id="GO:0004602">
    <property type="term" value="F:glutathione peroxidase activity"/>
    <property type="evidence" value="ECO:0007669"/>
    <property type="project" value="TreeGrafter"/>
</dbReference>
<name>N1PCQ9_DOTSN</name>
<dbReference type="GO" id="GO:0006749">
    <property type="term" value="P:glutathione metabolic process"/>
    <property type="evidence" value="ECO:0007669"/>
    <property type="project" value="TreeGrafter"/>
</dbReference>
<dbReference type="EMBL" id="KB446544">
    <property type="protein sequence ID" value="EME40092.1"/>
    <property type="molecule type" value="Genomic_DNA"/>
</dbReference>
<dbReference type="InterPro" id="IPR036249">
    <property type="entry name" value="Thioredoxin-like_sf"/>
</dbReference>
<dbReference type="OrthoDB" id="4664297at2759"/>
<reference evidence="2 3" key="2">
    <citation type="journal article" date="2012" name="PLoS Pathog.">
        <title>Diverse lifestyles and strategies of plant pathogenesis encoded in the genomes of eighteen Dothideomycetes fungi.</title>
        <authorList>
            <person name="Ohm R.A."/>
            <person name="Feau N."/>
            <person name="Henrissat B."/>
            <person name="Schoch C.L."/>
            <person name="Horwitz B.A."/>
            <person name="Barry K.W."/>
            <person name="Condon B.J."/>
            <person name="Copeland A.C."/>
            <person name="Dhillon B."/>
            <person name="Glaser F."/>
            <person name="Hesse C.N."/>
            <person name="Kosti I."/>
            <person name="LaButti K."/>
            <person name="Lindquist E.A."/>
            <person name="Lucas S."/>
            <person name="Salamov A.A."/>
            <person name="Bradshaw R.E."/>
            <person name="Ciuffetti L."/>
            <person name="Hamelin R.C."/>
            <person name="Kema G.H.J."/>
            <person name="Lawrence C."/>
            <person name="Scott J.A."/>
            <person name="Spatafora J.W."/>
            <person name="Turgeon B.G."/>
            <person name="de Wit P.J.G.M."/>
            <person name="Zhong S."/>
            <person name="Goodwin S.B."/>
            <person name="Grigoriev I.V."/>
        </authorList>
    </citation>
    <scope>NUCLEOTIDE SEQUENCE [LARGE SCALE GENOMIC DNA]</scope>
    <source>
        <strain evidence="3">NZE10 / CBS 128990</strain>
    </source>
</reference>
<organism evidence="2 3">
    <name type="scientific">Dothistroma septosporum (strain NZE10 / CBS 128990)</name>
    <name type="common">Red band needle blight fungus</name>
    <name type="synonym">Mycosphaerella pini</name>
    <dbReference type="NCBI Taxonomy" id="675120"/>
    <lineage>
        <taxon>Eukaryota</taxon>
        <taxon>Fungi</taxon>
        <taxon>Dikarya</taxon>
        <taxon>Ascomycota</taxon>
        <taxon>Pezizomycotina</taxon>
        <taxon>Dothideomycetes</taxon>
        <taxon>Dothideomycetidae</taxon>
        <taxon>Mycosphaerellales</taxon>
        <taxon>Mycosphaerellaceae</taxon>
        <taxon>Dothistroma</taxon>
    </lineage>
</organism>
<feature type="domain" description="DSBA-like thioredoxin" evidence="1">
    <location>
        <begin position="263"/>
        <end position="325"/>
    </location>
</feature>
<dbReference type="AlphaFoldDB" id="N1PCQ9"/>
<dbReference type="SUPFAM" id="SSF52833">
    <property type="entry name" value="Thioredoxin-like"/>
    <property type="match status" value="2"/>
</dbReference>
<dbReference type="STRING" id="675120.N1PCQ9"/>
<dbReference type="PANTHER" id="PTHR42943">
    <property type="entry name" value="GLUTATHIONE S-TRANSFERASE KAPPA"/>
    <property type="match status" value="1"/>
</dbReference>
<proteinExistence type="predicted"/>
<dbReference type="GO" id="GO:0005739">
    <property type="term" value="C:mitochondrion"/>
    <property type="evidence" value="ECO:0007669"/>
    <property type="project" value="TreeGrafter"/>
</dbReference>
<accession>N1PCQ9</accession>
<dbReference type="eggNOG" id="ENOG502RG41">
    <property type="taxonomic scope" value="Eukaryota"/>
</dbReference>
<keyword evidence="3" id="KW-1185">Reference proteome</keyword>
<protein>
    <recommendedName>
        <fullName evidence="1">DSBA-like thioredoxin domain-containing protein</fullName>
    </recommendedName>
</protein>
<dbReference type="PANTHER" id="PTHR42943:SF2">
    <property type="entry name" value="GLUTATHIONE S-TRANSFERASE KAPPA 1"/>
    <property type="match status" value="1"/>
</dbReference>
<sequence>MVTPRGKGHEVEFYYDISCPFAYIASTKIDALAQRTNATLIWRPVLLGAIYRATNAPQGAAGSASDVFNPTKKAITSRAFHRTLKRTGIPYNEPPRHPHKTTAALRLLYFAPPSERPALTKALFDSYWVRTENVSDKAVLVDAVHRSGISDASSIISAINGGSFEGAQQRKDLEVSTDLAVKRGSPGVPGFWIPEEVWIDQSNQKRTGRLYWGQDRMHFVEAVLESLNEGRNGDSIARISKPLQALLPKSTRVGIPTGTEVKLEFWYDFSSPWAFLGWTQLARIKRQFGKKLHIEMKPFLLGILFREIGAPNTPMAAISEQKRNYSTLDHSDWVRWWNAINEQDGCPDKNIDFYWADKFPIRTPTVLRAALVEPKLVDVLYRACWERNLDMSSVETLEKVILQAGYNGAGVLTRANCLDVKQDLRARTLEAKESGLCGVPSYRVFRRQAGSLNRWSQVGDIVWGQDEISIVEDMIAGSDGDAIASVEATSKSRL</sequence>
<dbReference type="GO" id="GO:0004364">
    <property type="term" value="F:glutathione transferase activity"/>
    <property type="evidence" value="ECO:0007669"/>
    <property type="project" value="TreeGrafter"/>
</dbReference>